<dbReference type="GO" id="GO:0043171">
    <property type="term" value="P:peptide catabolic process"/>
    <property type="evidence" value="ECO:0007669"/>
    <property type="project" value="TreeGrafter"/>
</dbReference>
<keyword evidence="11 15" id="KW-0472">Membrane</keyword>
<dbReference type="STRING" id="67801.A0A1B0BGT9"/>
<feature type="signal peptide" evidence="16">
    <location>
        <begin position="1"/>
        <end position="21"/>
    </location>
</feature>
<dbReference type="GO" id="GO:0042277">
    <property type="term" value="F:peptide binding"/>
    <property type="evidence" value="ECO:0007669"/>
    <property type="project" value="TreeGrafter"/>
</dbReference>
<evidence type="ECO:0000256" key="2">
    <source>
        <dbReference type="ARBA" id="ARBA00004236"/>
    </source>
</evidence>
<evidence type="ECO:0000256" key="1">
    <source>
        <dbReference type="ARBA" id="ARBA00001947"/>
    </source>
</evidence>
<dbReference type="EnsemblMetazoa" id="GPPI029613-RA">
    <property type="protein sequence ID" value="GPPI029613-PA"/>
    <property type="gene ID" value="GPPI029613"/>
</dbReference>
<evidence type="ECO:0000256" key="4">
    <source>
        <dbReference type="ARBA" id="ARBA00022438"/>
    </source>
</evidence>
<dbReference type="Gene3D" id="1.25.50.20">
    <property type="match status" value="2"/>
</dbReference>
<keyword evidence="8" id="KW-0378">Hydrolase</keyword>
<keyword evidence="4" id="KW-0031">Aminopeptidase</keyword>
<name>A0A1B0BGT9_9MUSC</name>
<evidence type="ECO:0000256" key="13">
    <source>
        <dbReference type="ARBA" id="ARBA00023180"/>
    </source>
</evidence>
<dbReference type="GO" id="GO:0005737">
    <property type="term" value="C:cytoplasm"/>
    <property type="evidence" value="ECO:0007669"/>
    <property type="project" value="TreeGrafter"/>
</dbReference>
<keyword evidence="16" id="KW-0732">Signal</keyword>
<comment type="cofactor">
    <cofactor evidence="1">
        <name>Zn(2+)</name>
        <dbReference type="ChEBI" id="CHEBI:29105"/>
    </cofactor>
</comment>
<keyword evidence="9" id="KW-0862">Zinc</keyword>
<feature type="chain" id="PRO_5008404862" description="ERAP1-like C-terminal domain-containing protein" evidence="16">
    <location>
        <begin position="22"/>
        <end position="1171"/>
    </location>
</feature>
<organism evidence="18 19">
    <name type="scientific">Glossina palpalis gambiensis</name>
    <dbReference type="NCBI Taxonomy" id="67801"/>
    <lineage>
        <taxon>Eukaryota</taxon>
        <taxon>Metazoa</taxon>
        <taxon>Ecdysozoa</taxon>
        <taxon>Arthropoda</taxon>
        <taxon>Hexapoda</taxon>
        <taxon>Insecta</taxon>
        <taxon>Pterygota</taxon>
        <taxon>Neoptera</taxon>
        <taxon>Endopterygota</taxon>
        <taxon>Diptera</taxon>
        <taxon>Brachycera</taxon>
        <taxon>Muscomorpha</taxon>
        <taxon>Hippoboscoidea</taxon>
        <taxon>Glossinidae</taxon>
        <taxon>Glossina</taxon>
    </lineage>
</organism>
<sequence length="1171" mass="135035">MKIKRFKSLSILVLLLVLTDGHQHSFSDERVNNLQINNNSTSDNQPDVLSANDTQLIEQNTKEGRSIAGTTLNERHAKPLRSVFMNIYNNYKSTYLGNKTLTEYKQTLRKALKRNPSQQEKLAHYANETNENLTTEFLRLNNEPEVEEEEEEEEQEQDEHTEKLVTDEDLATTTMKPERIKESKMKYEKKQRKKAHLNTLHYNMGPGFNLSLDMENSIVKVKLDGNSLNEIMAGRWLMDNSEEGRGKKYNMVTKILPLFILPFLIQSSVMPFLITKLKLLLVKSMLIGKLAIFLVVISAFRANANKAMQTYEVPPNFWAGEPSRKYELTGAASHPAYSGYRINYRLPETLHPINYDLYLHPDIDTGNFTGQVLIHINCTENTDQIILHALHLNITNVYLSDTASSTIAVKNFYLDSVREFLIIDLNEELPAVVINLPQKVEWIKFNYDQVGYYRVNYPAEMWRTLASKLSEAPTTFSVTDRACLLNDAFSLADSTQLKYDLALDMTKYLIEETDFVPWSVAAGKLTSLRRVLMFTNSSEQFSDYARDLIKPIYLMVGWNADPSDDHLNNRLRVVVLSSACSVGLPDCLTEASKRFKEWIKNPDQLPHPDIRNTVYYYGMMETNSEDYWHQMWQLFVAEKDANEKSNLMYGLAGIQKPLIIRRYVELAWNEYYVRRQDYLTCIQYIVSNPVGESIVWDYVREHWPDLVKRFGLNERTIGNMILSVTERFSTATKLEEIKNFFERKQAMIIAAKLVSIALSVLLSAFTISTIVLAVQKSNLRHDLNEAYELIESLENASNNSTASTTNNPTTESTEPTTRPEEPKVEWIKFNYDQVGYYRVNYPAEMWRTLASKLSEAPTTFSVTDRACLLNDAFSLADSTQLKYDLALDMTKYLIEETDFVPWSVAAGKLTSLRRVLMFTNSSEQFSDYARDLIKPIYLTVGWNADPSDDHLNNRLRVVVLSSACSVGLPDCLTEASKRFKKWIKNPDQLPHPDIRNTVYYYGMMETNSEDYWHKMWQIFVAEKDANEKSNLMYGLAAIQNPSVLYRYVELAWNEDYVRGQDYFTCMQYIASNPVGETIVWDYVREHWPDLVRRFGLNERTLGNMIPSITGRFSTETKLEEMEHFFEKYPEAGAGAAARKRALENVKSNVAWLENNLAAVHDWLQNVNSIYL</sequence>
<protein>
    <recommendedName>
        <fullName evidence="17">ERAP1-like C-terminal domain-containing protein</fullName>
    </recommendedName>
</protein>
<feature type="transmembrane region" description="Helical" evidence="15">
    <location>
        <begin position="286"/>
        <end position="304"/>
    </location>
</feature>
<reference evidence="18" key="2">
    <citation type="submission" date="2020-05" db="UniProtKB">
        <authorList>
            <consortium name="EnsemblMetazoa"/>
        </authorList>
    </citation>
    <scope>IDENTIFICATION</scope>
    <source>
        <strain evidence="18">IAEA</strain>
    </source>
</reference>
<dbReference type="GO" id="GO:0008270">
    <property type="term" value="F:zinc ion binding"/>
    <property type="evidence" value="ECO:0007669"/>
    <property type="project" value="TreeGrafter"/>
</dbReference>
<feature type="transmembrane region" description="Helical" evidence="15">
    <location>
        <begin position="255"/>
        <end position="274"/>
    </location>
</feature>
<feature type="compositionally biased region" description="Low complexity" evidence="14">
    <location>
        <begin position="797"/>
        <end position="816"/>
    </location>
</feature>
<keyword evidence="10" id="KW-0482">Metalloprotease</keyword>
<evidence type="ECO:0000256" key="6">
    <source>
        <dbReference type="ARBA" id="ARBA00022670"/>
    </source>
</evidence>
<keyword evidence="15" id="KW-1133">Transmembrane helix</keyword>
<keyword evidence="19" id="KW-1185">Reference proteome</keyword>
<evidence type="ECO:0000256" key="12">
    <source>
        <dbReference type="ARBA" id="ARBA00023157"/>
    </source>
</evidence>
<evidence type="ECO:0000256" key="9">
    <source>
        <dbReference type="ARBA" id="ARBA00022833"/>
    </source>
</evidence>
<keyword evidence="5" id="KW-1003">Cell membrane</keyword>
<dbReference type="AlphaFoldDB" id="A0A1B0BGT9"/>
<evidence type="ECO:0000313" key="18">
    <source>
        <dbReference type="EnsemblMetazoa" id="GPPI029613-PA"/>
    </source>
</evidence>
<evidence type="ECO:0000259" key="17">
    <source>
        <dbReference type="Pfam" id="PF11838"/>
    </source>
</evidence>
<keyword evidence="6" id="KW-0645">Protease</keyword>
<proteinExistence type="inferred from homology"/>
<dbReference type="SUPFAM" id="SSF63737">
    <property type="entry name" value="Leukotriene A4 hydrolase N-terminal domain"/>
    <property type="match status" value="1"/>
</dbReference>
<comment type="subcellular location">
    <subcellularLocation>
        <location evidence="2">Cell membrane</location>
    </subcellularLocation>
</comment>
<dbReference type="PANTHER" id="PTHR11533:SF276">
    <property type="entry name" value="GLUTAMYL AMINOPEPTIDASE"/>
    <property type="match status" value="1"/>
</dbReference>
<feature type="domain" description="ERAP1-like C-terminal" evidence="17">
    <location>
        <begin position="442"/>
        <end position="746"/>
    </location>
</feature>
<keyword evidence="12" id="KW-1015">Disulfide bond</keyword>
<dbReference type="GO" id="GO:0005886">
    <property type="term" value="C:plasma membrane"/>
    <property type="evidence" value="ECO:0007669"/>
    <property type="project" value="UniProtKB-SubCell"/>
</dbReference>
<evidence type="ECO:0000256" key="3">
    <source>
        <dbReference type="ARBA" id="ARBA00010136"/>
    </source>
</evidence>
<dbReference type="GO" id="GO:0070006">
    <property type="term" value="F:metalloaminopeptidase activity"/>
    <property type="evidence" value="ECO:0007669"/>
    <property type="project" value="TreeGrafter"/>
</dbReference>
<keyword evidence="7" id="KW-0479">Metal-binding</keyword>
<evidence type="ECO:0000256" key="14">
    <source>
        <dbReference type="SAM" id="MobiDB-lite"/>
    </source>
</evidence>
<evidence type="ECO:0000313" key="19">
    <source>
        <dbReference type="Proteomes" id="UP000092460"/>
    </source>
</evidence>
<feature type="transmembrane region" description="Helical" evidence="15">
    <location>
        <begin position="753"/>
        <end position="774"/>
    </location>
</feature>
<feature type="region of interest" description="Disordered" evidence="14">
    <location>
        <begin position="797"/>
        <end position="821"/>
    </location>
</feature>
<evidence type="ECO:0000256" key="10">
    <source>
        <dbReference type="ARBA" id="ARBA00023049"/>
    </source>
</evidence>
<feature type="domain" description="ERAP1-like C-terminal" evidence="17">
    <location>
        <begin position="826"/>
        <end position="1146"/>
    </location>
</feature>
<reference evidence="19" key="1">
    <citation type="submission" date="2015-01" db="EMBL/GenBank/DDBJ databases">
        <authorList>
            <person name="Aksoy S."/>
            <person name="Warren W."/>
            <person name="Wilson R.K."/>
        </authorList>
    </citation>
    <scope>NUCLEOTIDE SEQUENCE [LARGE SCALE GENOMIC DNA]</scope>
    <source>
        <strain evidence="19">IAEA</strain>
    </source>
</reference>
<dbReference type="InterPro" id="IPR024571">
    <property type="entry name" value="ERAP1-like_C_dom"/>
</dbReference>
<keyword evidence="15" id="KW-0812">Transmembrane</keyword>
<dbReference type="EMBL" id="JXJN01013991">
    <property type="status" value="NOT_ANNOTATED_CDS"/>
    <property type="molecule type" value="Genomic_DNA"/>
</dbReference>
<dbReference type="Pfam" id="PF11838">
    <property type="entry name" value="ERAP1_C"/>
    <property type="match status" value="2"/>
</dbReference>
<dbReference type="InterPro" id="IPR050344">
    <property type="entry name" value="Peptidase_M1_aminopeptidases"/>
</dbReference>
<feature type="region of interest" description="Disordered" evidence="14">
    <location>
        <begin position="143"/>
        <end position="164"/>
    </location>
</feature>
<dbReference type="EMBL" id="JXJN01013990">
    <property type="status" value="NOT_ANNOTATED_CDS"/>
    <property type="molecule type" value="Genomic_DNA"/>
</dbReference>
<comment type="similarity">
    <text evidence="3">Belongs to the peptidase M1 family.</text>
</comment>
<keyword evidence="13" id="KW-0325">Glycoprotein</keyword>
<dbReference type="InterPro" id="IPR042097">
    <property type="entry name" value="Aminopeptidase_N-like_N_sf"/>
</dbReference>
<dbReference type="Proteomes" id="UP000092460">
    <property type="component" value="Unassembled WGS sequence"/>
</dbReference>
<dbReference type="GO" id="GO:0005615">
    <property type="term" value="C:extracellular space"/>
    <property type="evidence" value="ECO:0007669"/>
    <property type="project" value="TreeGrafter"/>
</dbReference>
<evidence type="ECO:0000256" key="8">
    <source>
        <dbReference type="ARBA" id="ARBA00022801"/>
    </source>
</evidence>
<dbReference type="PANTHER" id="PTHR11533">
    <property type="entry name" value="PROTEASE M1 ZINC METALLOPROTEASE"/>
    <property type="match status" value="1"/>
</dbReference>
<evidence type="ECO:0000256" key="5">
    <source>
        <dbReference type="ARBA" id="ARBA00022475"/>
    </source>
</evidence>
<dbReference type="FunFam" id="1.25.50.20:FF:000001">
    <property type="entry name" value="Aminopeptidase"/>
    <property type="match status" value="2"/>
</dbReference>
<dbReference type="VEuPathDB" id="VectorBase:GPPI029613"/>
<evidence type="ECO:0000256" key="11">
    <source>
        <dbReference type="ARBA" id="ARBA00023136"/>
    </source>
</evidence>
<evidence type="ECO:0000256" key="7">
    <source>
        <dbReference type="ARBA" id="ARBA00022723"/>
    </source>
</evidence>
<accession>A0A1B0BGT9</accession>
<dbReference type="GO" id="GO:0006508">
    <property type="term" value="P:proteolysis"/>
    <property type="evidence" value="ECO:0007669"/>
    <property type="project" value="UniProtKB-KW"/>
</dbReference>
<feature type="compositionally biased region" description="Acidic residues" evidence="14">
    <location>
        <begin position="144"/>
        <end position="157"/>
    </location>
</feature>
<evidence type="ECO:0000256" key="16">
    <source>
        <dbReference type="SAM" id="SignalP"/>
    </source>
</evidence>
<evidence type="ECO:0000256" key="15">
    <source>
        <dbReference type="SAM" id="Phobius"/>
    </source>
</evidence>
<dbReference type="EMBL" id="JXJN01013992">
    <property type="status" value="NOT_ANNOTATED_CDS"/>
    <property type="molecule type" value="Genomic_DNA"/>
</dbReference>
<dbReference type="Gene3D" id="2.60.40.1910">
    <property type="match status" value="2"/>
</dbReference>